<evidence type="ECO:0000256" key="1">
    <source>
        <dbReference type="SAM" id="MobiDB-lite"/>
    </source>
</evidence>
<feature type="compositionally biased region" description="Basic and acidic residues" evidence="1">
    <location>
        <begin position="426"/>
        <end position="437"/>
    </location>
</feature>
<accession>A0AAD8QP77</accession>
<dbReference type="PANTHER" id="PTHR33110:SF114">
    <property type="entry name" value="F-BOX DOMAIN-CONTAINING PROTEIN"/>
    <property type="match status" value="1"/>
</dbReference>
<reference evidence="4" key="1">
    <citation type="submission" date="2023-07" db="EMBL/GenBank/DDBJ databases">
        <title>A chromosome-level genome assembly of Lolium multiflorum.</title>
        <authorList>
            <person name="Chen Y."/>
            <person name="Copetti D."/>
            <person name="Kolliker R."/>
            <person name="Studer B."/>
        </authorList>
    </citation>
    <scope>NUCLEOTIDE SEQUENCE</scope>
    <source>
        <strain evidence="4">02402/16</strain>
        <tissue evidence="4">Leaf</tissue>
    </source>
</reference>
<feature type="domain" description="KIB1-4 beta-propeller" evidence="2">
    <location>
        <begin position="73"/>
        <end position="350"/>
    </location>
</feature>
<protein>
    <recommendedName>
        <fullName evidence="6">F-box domain-containing protein</fullName>
    </recommendedName>
</protein>
<dbReference type="InterPro" id="IPR005174">
    <property type="entry name" value="KIB1-4_b-propeller"/>
</dbReference>
<proteinExistence type="predicted"/>
<feature type="domain" description="F-box" evidence="3">
    <location>
        <begin position="18"/>
        <end position="53"/>
    </location>
</feature>
<sequence length="477" mass="52806">MGALCSSLGLTTRRSYDLLPPELLDLVIAGLSDPADRARARAVCRSWHSAVRRRGAQPWRLPSTMSMCAIDRPPSLPCGGADIFGSTDDWLAVRVGKERGKFFLYNPFLVNSVPLPELEAVIGHDKPAIYKFLMRSGADDLIAITANNRRYAFMVIRPGKGVWLPPPRTRPYVDIIDFAFLHGKLYAITNAEDLITFDLALDGDERPMVTMGSYLIKNSPDHYNAHHYEEAYQVAAAPDDISFHNCSSQAWSHPGSNALHITSRSLVESGGKLLMVRHYQQFRKKMDVEHLGAPYVTRGVEVFEADPNAGAWKPVTGGLGGGRALFISMHFSKSVAAPCGEVEEDLIYFMGTEILVRKYSRNWTKLSPGSYFCTKPEDRRDNEWGHEAARGQGGAAQALAARPYPLPRVAPALTFRLLKVSVAKPPDREPRYGKPSRDAAAANPISGIQEIASGTLPERGFISRRTLHRHGRLRSDE</sequence>
<dbReference type="PANTHER" id="PTHR33110">
    <property type="entry name" value="F-BOX/KELCH-REPEAT PROTEIN-RELATED"/>
    <property type="match status" value="1"/>
</dbReference>
<dbReference type="Pfam" id="PF03478">
    <property type="entry name" value="Beta-prop_KIB1-4"/>
    <property type="match status" value="1"/>
</dbReference>
<dbReference type="SUPFAM" id="SSF81383">
    <property type="entry name" value="F-box domain"/>
    <property type="match status" value="1"/>
</dbReference>
<dbReference type="AlphaFoldDB" id="A0AAD8QP77"/>
<evidence type="ECO:0000259" key="3">
    <source>
        <dbReference type="Pfam" id="PF12937"/>
    </source>
</evidence>
<comment type="caution">
    <text evidence="4">The sequence shown here is derived from an EMBL/GenBank/DDBJ whole genome shotgun (WGS) entry which is preliminary data.</text>
</comment>
<keyword evidence="5" id="KW-1185">Reference proteome</keyword>
<evidence type="ECO:0000313" key="5">
    <source>
        <dbReference type="Proteomes" id="UP001231189"/>
    </source>
</evidence>
<dbReference type="InterPro" id="IPR036047">
    <property type="entry name" value="F-box-like_dom_sf"/>
</dbReference>
<dbReference type="EMBL" id="JAUUTY010000007">
    <property type="protein sequence ID" value="KAK1606097.1"/>
    <property type="molecule type" value="Genomic_DNA"/>
</dbReference>
<dbReference type="InterPro" id="IPR001810">
    <property type="entry name" value="F-box_dom"/>
</dbReference>
<gene>
    <name evidence="4" type="ORF">QYE76_029770</name>
</gene>
<dbReference type="Gene3D" id="1.20.1280.50">
    <property type="match status" value="1"/>
</dbReference>
<dbReference type="Proteomes" id="UP001231189">
    <property type="component" value="Unassembled WGS sequence"/>
</dbReference>
<name>A0AAD8QP77_LOLMU</name>
<evidence type="ECO:0008006" key="6">
    <source>
        <dbReference type="Google" id="ProtNLM"/>
    </source>
</evidence>
<dbReference type="Pfam" id="PF12937">
    <property type="entry name" value="F-box-like"/>
    <property type="match status" value="1"/>
</dbReference>
<organism evidence="4 5">
    <name type="scientific">Lolium multiflorum</name>
    <name type="common">Italian ryegrass</name>
    <name type="synonym">Lolium perenne subsp. multiflorum</name>
    <dbReference type="NCBI Taxonomy" id="4521"/>
    <lineage>
        <taxon>Eukaryota</taxon>
        <taxon>Viridiplantae</taxon>
        <taxon>Streptophyta</taxon>
        <taxon>Embryophyta</taxon>
        <taxon>Tracheophyta</taxon>
        <taxon>Spermatophyta</taxon>
        <taxon>Magnoliopsida</taxon>
        <taxon>Liliopsida</taxon>
        <taxon>Poales</taxon>
        <taxon>Poaceae</taxon>
        <taxon>BOP clade</taxon>
        <taxon>Pooideae</taxon>
        <taxon>Poodae</taxon>
        <taxon>Poeae</taxon>
        <taxon>Poeae Chloroplast Group 2 (Poeae type)</taxon>
        <taxon>Loliodinae</taxon>
        <taxon>Loliinae</taxon>
        <taxon>Lolium</taxon>
    </lineage>
</organism>
<feature type="compositionally biased region" description="Basic residues" evidence="1">
    <location>
        <begin position="465"/>
        <end position="477"/>
    </location>
</feature>
<evidence type="ECO:0000259" key="2">
    <source>
        <dbReference type="Pfam" id="PF03478"/>
    </source>
</evidence>
<evidence type="ECO:0000313" key="4">
    <source>
        <dbReference type="EMBL" id="KAK1606097.1"/>
    </source>
</evidence>
<feature type="region of interest" description="Disordered" evidence="1">
    <location>
        <begin position="426"/>
        <end position="477"/>
    </location>
</feature>